<dbReference type="Gene3D" id="3.40.50.80">
    <property type="entry name" value="Nucleotide-binding domain of ferredoxin-NADP reductase (FNR) module"/>
    <property type="match status" value="1"/>
</dbReference>
<sequence length="316" mass="35833">MYHFWGALFEIRNNLLLWSTGWDFGTYNNFRRWIARVSSLEAVVHSIGYTIIVIRVLFLIFKSHVEIFNGAYNGFVWSYVVVWLLDRTIWVIRIIYFTESNIIRVVIPQSGFAPNPSPGTYYYLYALNNLCLSDAQLSSPIRVMRGSGRTSPEEEKVLLSSSSNSAQPLLVFLIRPYNGSTSSLLFIVGGSGIAMPLSFFKNLIEDTSLTCSVHIVWAVREVAFLNDFLILDSQNFFRDERMCLSAYITQGNATEILDRPEWPKNVIMRSGRPNVRAEVERSPQWSTPGTLAVIVCGPAQMADDARKAVVDNLSLY</sequence>
<keyword evidence="6" id="KW-0406">Ion transport</keyword>
<feature type="domain" description="Ferric oxidoreductase" evidence="9">
    <location>
        <begin position="8"/>
        <end position="84"/>
    </location>
</feature>
<keyword evidence="2" id="KW-0813">Transport</keyword>
<dbReference type="Proteomes" id="UP000799429">
    <property type="component" value="Unassembled WGS sequence"/>
</dbReference>
<feature type="domain" description="Ferric reductase NAD binding" evidence="10">
    <location>
        <begin position="182"/>
        <end position="309"/>
    </location>
</feature>
<name>A0A9P4VPL8_9PEZI</name>
<evidence type="ECO:0008006" key="13">
    <source>
        <dbReference type="Google" id="ProtNLM"/>
    </source>
</evidence>
<dbReference type="GO" id="GO:0005886">
    <property type="term" value="C:plasma membrane"/>
    <property type="evidence" value="ECO:0007669"/>
    <property type="project" value="TreeGrafter"/>
</dbReference>
<keyword evidence="5" id="KW-0560">Oxidoreductase</keyword>
<comment type="subcellular location">
    <subcellularLocation>
        <location evidence="1">Membrane</location>
        <topology evidence="1">Multi-pass membrane protein</topology>
    </subcellularLocation>
</comment>
<keyword evidence="4 8" id="KW-1133">Transmembrane helix</keyword>
<dbReference type="InterPro" id="IPR013121">
    <property type="entry name" value="Fe_red_NAD-bd_6"/>
</dbReference>
<evidence type="ECO:0000256" key="2">
    <source>
        <dbReference type="ARBA" id="ARBA00022448"/>
    </source>
</evidence>
<dbReference type="InterPro" id="IPR013130">
    <property type="entry name" value="Fe3_Rdtase_TM_dom"/>
</dbReference>
<dbReference type="InterPro" id="IPR039261">
    <property type="entry name" value="FNR_nucleotide-bd"/>
</dbReference>
<dbReference type="AlphaFoldDB" id="A0A9P4VPL8"/>
<evidence type="ECO:0000256" key="1">
    <source>
        <dbReference type="ARBA" id="ARBA00004141"/>
    </source>
</evidence>
<dbReference type="OrthoDB" id="167398at2759"/>
<dbReference type="GO" id="GO:0006826">
    <property type="term" value="P:iron ion transport"/>
    <property type="evidence" value="ECO:0007669"/>
    <property type="project" value="TreeGrafter"/>
</dbReference>
<dbReference type="InterPro" id="IPR051410">
    <property type="entry name" value="Ferric/Cupric_Reductase"/>
</dbReference>
<dbReference type="GO" id="GO:0000293">
    <property type="term" value="F:ferric-chelate reductase activity"/>
    <property type="evidence" value="ECO:0007669"/>
    <property type="project" value="UniProtKB-ARBA"/>
</dbReference>
<feature type="transmembrane region" description="Helical" evidence="8">
    <location>
        <begin position="42"/>
        <end position="61"/>
    </location>
</feature>
<dbReference type="SUPFAM" id="SSF52343">
    <property type="entry name" value="Ferredoxin reductase-like, C-terminal NADP-linked domain"/>
    <property type="match status" value="1"/>
</dbReference>
<evidence type="ECO:0000259" key="9">
    <source>
        <dbReference type="Pfam" id="PF01794"/>
    </source>
</evidence>
<proteinExistence type="predicted"/>
<dbReference type="Pfam" id="PF01794">
    <property type="entry name" value="Ferric_reduct"/>
    <property type="match status" value="1"/>
</dbReference>
<evidence type="ECO:0000256" key="4">
    <source>
        <dbReference type="ARBA" id="ARBA00022989"/>
    </source>
</evidence>
<keyword evidence="3 8" id="KW-0812">Transmembrane</keyword>
<dbReference type="GO" id="GO:0006879">
    <property type="term" value="P:intracellular iron ion homeostasis"/>
    <property type="evidence" value="ECO:0007669"/>
    <property type="project" value="TreeGrafter"/>
</dbReference>
<gene>
    <name evidence="11" type="ORF">M501DRAFT_1006521</name>
</gene>
<dbReference type="GO" id="GO:0015677">
    <property type="term" value="P:copper ion import"/>
    <property type="evidence" value="ECO:0007669"/>
    <property type="project" value="TreeGrafter"/>
</dbReference>
<evidence type="ECO:0000256" key="6">
    <source>
        <dbReference type="ARBA" id="ARBA00023065"/>
    </source>
</evidence>
<evidence type="ECO:0000256" key="3">
    <source>
        <dbReference type="ARBA" id="ARBA00022692"/>
    </source>
</evidence>
<keyword evidence="7 8" id="KW-0472">Membrane</keyword>
<accession>A0A9P4VPL8</accession>
<comment type="caution">
    <text evidence="11">The sequence shown here is derived from an EMBL/GenBank/DDBJ whole genome shotgun (WGS) entry which is preliminary data.</text>
</comment>
<organism evidence="11 12">
    <name type="scientific">Patellaria atrata CBS 101060</name>
    <dbReference type="NCBI Taxonomy" id="1346257"/>
    <lineage>
        <taxon>Eukaryota</taxon>
        <taxon>Fungi</taxon>
        <taxon>Dikarya</taxon>
        <taxon>Ascomycota</taxon>
        <taxon>Pezizomycotina</taxon>
        <taxon>Dothideomycetes</taxon>
        <taxon>Dothideomycetes incertae sedis</taxon>
        <taxon>Patellariales</taxon>
        <taxon>Patellariaceae</taxon>
        <taxon>Patellaria</taxon>
    </lineage>
</organism>
<dbReference type="PANTHER" id="PTHR32361:SF9">
    <property type="entry name" value="FERRIC REDUCTASE TRANSMEMBRANE COMPONENT 3-RELATED"/>
    <property type="match status" value="1"/>
</dbReference>
<reference evidence="11" key="1">
    <citation type="journal article" date="2020" name="Stud. Mycol.">
        <title>101 Dothideomycetes genomes: a test case for predicting lifestyles and emergence of pathogens.</title>
        <authorList>
            <person name="Haridas S."/>
            <person name="Albert R."/>
            <person name="Binder M."/>
            <person name="Bloem J."/>
            <person name="Labutti K."/>
            <person name="Salamov A."/>
            <person name="Andreopoulos B."/>
            <person name="Baker S."/>
            <person name="Barry K."/>
            <person name="Bills G."/>
            <person name="Bluhm B."/>
            <person name="Cannon C."/>
            <person name="Castanera R."/>
            <person name="Culley D."/>
            <person name="Daum C."/>
            <person name="Ezra D."/>
            <person name="Gonzalez J."/>
            <person name="Henrissat B."/>
            <person name="Kuo A."/>
            <person name="Liang C."/>
            <person name="Lipzen A."/>
            <person name="Lutzoni F."/>
            <person name="Magnuson J."/>
            <person name="Mondo S."/>
            <person name="Nolan M."/>
            <person name="Ohm R."/>
            <person name="Pangilinan J."/>
            <person name="Park H.-J."/>
            <person name="Ramirez L."/>
            <person name="Alfaro M."/>
            <person name="Sun H."/>
            <person name="Tritt A."/>
            <person name="Yoshinaga Y."/>
            <person name="Zwiers L.-H."/>
            <person name="Turgeon B."/>
            <person name="Goodwin S."/>
            <person name="Spatafora J."/>
            <person name="Crous P."/>
            <person name="Grigoriev I."/>
        </authorList>
    </citation>
    <scope>NUCLEOTIDE SEQUENCE</scope>
    <source>
        <strain evidence="11">CBS 101060</strain>
    </source>
</reference>
<protein>
    <recommendedName>
        <fullName evidence="13">FAD-binding FR-type domain-containing protein</fullName>
    </recommendedName>
</protein>
<dbReference type="PANTHER" id="PTHR32361">
    <property type="entry name" value="FERRIC/CUPRIC REDUCTASE TRANSMEMBRANE COMPONENT"/>
    <property type="match status" value="1"/>
</dbReference>
<dbReference type="Pfam" id="PF08030">
    <property type="entry name" value="NAD_binding_6"/>
    <property type="match status" value="1"/>
</dbReference>
<evidence type="ECO:0000313" key="11">
    <source>
        <dbReference type="EMBL" id="KAF2837435.1"/>
    </source>
</evidence>
<evidence type="ECO:0000256" key="7">
    <source>
        <dbReference type="ARBA" id="ARBA00023136"/>
    </source>
</evidence>
<feature type="transmembrane region" description="Helical" evidence="8">
    <location>
        <begin position="67"/>
        <end position="85"/>
    </location>
</feature>
<evidence type="ECO:0000313" key="12">
    <source>
        <dbReference type="Proteomes" id="UP000799429"/>
    </source>
</evidence>
<dbReference type="EMBL" id="MU006099">
    <property type="protein sequence ID" value="KAF2837435.1"/>
    <property type="molecule type" value="Genomic_DNA"/>
</dbReference>
<keyword evidence="12" id="KW-1185">Reference proteome</keyword>
<evidence type="ECO:0000256" key="5">
    <source>
        <dbReference type="ARBA" id="ARBA00023002"/>
    </source>
</evidence>
<evidence type="ECO:0000256" key="8">
    <source>
        <dbReference type="SAM" id="Phobius"/>
    </source>
</evidence>
<evidence type="ECO:0000259" key="10">
    <source>
        <dbReference type="Pfam" id="PF08030"/>
    </source>
</evidence>